<proteinExistence type="predicted"/>
<gene>
    <name evidence="1" type="ORF">SPHA_25834</name>
</gene>
<evidence type="ECO:0000313" key="2">
    <source>
        <dbReference type="Proteomes" id="UP000597762"/>
    </source>
</evidence>
<dbReference type="Proteomes" id="UP000597762">
    <property type="component" value="Unassembled WGS sequence"/>
</dbReference>
<keyword evidence="2" id="KW-1185">Reference proteome</keyword>
<name>A0A812BXA2_ACAPH</name>
<comment type="caution">
    <text evidence="1">The sequence shown here is derived from an EMBL/GenBank/DDBJ whole genome shotgun (WGS) entry which is preliminary data.</text>
</comment>
<sequence>MENEFNFLEKESFSFISSSRVPHFEAKKKNWTKTNGKKCSLFSYMVDRNCHRSLQLRFNSFTLLDVFTVWMPPKRRNLLGRRTEQRGRMKPLNRLLCIFHGWPRVQLLAYLRKAPLSGLKGWLQRLQPCPHSAPGLQLKNVHFRIHRTHVVIDADRRLHSEHERHFNAPACNEVASVIHGEEYNSCDIVMIPGRWFALHQ</sequence>
<organism evidence="1 2">
    <name type="scientific">Acanthosepion pharaonis</name>
    <name type="common">Pharaoh cuttlefish</name>
    <name type="synonym">Sepia pharaonis</name>
    <dbReference type="NCBI Taxonomy" id="158019"/>
    <lineage>
        <taxon>Eukaryota</taxon>
        <taxon>Metazoa</taxon>
        <taxon>Spiralia</taxon>
        <taxon>Lophotrochozoa</taxon>
        <taxon>Mollusca</taxon>
        <taxon>Cephalopoda</taxon>
        <taxon>Coleoidea</taxon>
        <taxon>Decapodiformes</taxon>
        <taxon>Sepiida</taxon>
        <taxon>Sepiina</taxon>
        <taxon>Sepiidae</taxon>
        <taxon>Acanthosepion</taxon>
    </lineage>
</organism>
<protein>
    <submittedName>
        <fullName evidence="1">E4.1.1.18</fullName>
        <ecNumber evidence="1">4.1.1.18</ecNumber>
    </submittedName>
</protein>
<dbReference type="AlphaFoldDB" id="A0A812BXA2"/>
<dbReference type="EC" id="4.1.1.18" evidence="1"/>
<dbReference type="GO" id="GO:0008923">
    <property type="term" value="F:lysine decarboxylase activity"/>
    <property type="evidence" value="ECO:0007669"/>
    <property type="project" value="UniProtKB-EC"/>
</dbReference>
<accession>A0A812BXA2</accession>
<dbReference type="EMBL" id="CAHIKZ030000982">
    <property type="protein sequence ID" value="CAE1247794.1"/>
    <property type="molecule type" value="Genomic_DNA"/>
</dbReference>
<reference evidence="1" key="1">
    <citation type="submission" date="2021-01" db="EMBL/GenBank/DDBJ databases">
        <authorList>
            <person name="Li R."/>
            <person name="Bekaert M."/>
        </authorList>
    </citation>
    <scope>NUCLEOTIDE SEQUENCE</scope>
    <source>
        <strain evidence="1">Farmed</strain>
    </source>
</reference>
<keyword evidence="1" id="KW-0456">Lyase</keyword>
<evidence type="ECO:0000313" key="1">
    <source>
        <dbReference type="EMBL" id="CAE1247794.1"/>
    </source>
</evidence>